<feature type="transmembrane region" description="Helical" evidence="7">
    <location>
        <begin position="151"/>
        <end position="171"/>
    </location>
</feature>
<dbReference type="EMBL" id="JAQQEZ010000005">
    <property type="protein sequence ID" value="MFM0001199.1"/>
    <property type="molecule type" value="Genomic_DNA"/>
</dbReference>
<dbReference type="InterPro" id="IPR005828">
    <property type="entry name" value="MFS_sugar_transport-like"/>
</dbReference>
<dbReference type="InterPro" id="IPR005829">
    <property type="entry name" value="Sugar_transporter_CS"/>
</dbReference>
<dbReference type="PANTHER" id="PTHR23511:SF34">
    <property type="entry name" value="SYNAPTIC VESICLE GLYCOPROTEIN 2"/>
    <property type="match status" value="1"/>
</dbReference>
<evidence type="ECO:0000256" key="3">
    <source>
        <dbReference type="ARBA" id="ARBA00022448"/>
    </source>
</evidence>
<dbReference type="PANTHER" id="PTHR23511">
    <property type="entry name" value="SYNAPTIC VESICLE GLYCOPROTEIN 2"/>
    <property type="match status" value="1"/>
</dbReference>
<feature type="transmembrane region" description="Helical" evidence="7">
    <location>
        <begin position="299"/>
        <end position="324"/>
    </location>
</feature>
<evidence type="ECO:0000313" key="10">
    <source>
        <dbReference type="Proteomes" id="UP001629230"/>
    </source>
</evidence>
<feature type="transmembrane region" description="Helical" evidence="7">
    <location>
        <begin position="421"/>
        <end position="442"/>
    </location>
</feature>
<dbReference type="Proteomes" id="UP001629230">
    <property type="component" value="Unassembled WGS sequence"/>
</dbReference>
<keyword evidence="6 7" id="KW-0472">Membrane</keyword>
<feature type="transmembrane region" description="Helical" evidence="7">
    <location>
        <begin position="113"/>
        <end position="131"/>
    </location>
</feature>
<dbReference type="Pfam" id="PF00083">
    <property type="entry name" value="Sugar_tr"/>
    <property type="match status" value="1"/>
</dbReference>
<comment type="subcellular location">
    <subcellularLocation>
        <location evidence="1">Membrane</location>
        <topology evidence="1">Multi-pass membrane protein</topology>
    </subcellularLocation>
</comment>
<keyword evidence="4 7" id="KW-0812">Transmembrane</keyword>
<dbReference type="Gene3D" id="1.20.1250.20">
    <property type="entry name" value="MFS general substrate transporter like domains"/>
    <property type="match status" value="1"/>
</dbReference>
<keyword evidence="5 7" id="KW-1133">Transmembrane helix</keyword>
<comment type="caution">
    <text evidence="9">The sequence shown here is derived from an EMBL/GenBank/DDBJ whole genome shotgun (WGS) entry which is preliminary data.</text>
</comment>
<evidence type="ECO:0000256" key="1">
    <source>
        <dbReference type="ARBA" id="ARBA00004141"/>
    </source>
</evidence>
<evidence type="ECO:0000256" key="2">
    <source>
        <dbReference type="ARBA" id="ARBA00010992"/>
    </source>
</evidence>
<dbReference type="InterPro" id="IPR036259">
    <property type="entry name" value="MFS_trans_sf"/>
</dbReference>
<dbReference type="PROSITE" id="PS00217">
    <property type="entry name" value="SUGAR_TRANSPORT_2"/>
    <property type="match status" value="1"/>
</dbReference>
<evidence type="ECO:0000256" key="5">
    <source>
        <dbReference type="ARBA" id="ARBA00022989"/>
    </source>
</evidence>
<dbReference type="InterPro" id="IPR020846">
    <property type="entry name" value="MFS_dom"/>
</dbReference>
<gene>
    <name evidence="9" type="ORF">PQR57_09235</name>
</gene>
<feature type="transmembrane region" description="Helical" evidence="7">
    <location>
        <begin position="356"/>
        <end position="375"/>
    </location>
</feature>
<sequence length="456" mass="49442">MTTNLRIPIAARIERLPESNYLRLSILLISLGTFWDSYMLFSVGPISAHFFAYLGQPHLATELPLALFFGTFVGAVGLSTVADKIGRRGAFTLDLCILATGALLAAFSPNATVLLIALFIAGIGTGAELPLSTTYVQELSPARARGKMSSFALTIGFLGGTVGGFASMLLVPLNDLPLPGFRIALLLAALGGFSSLLLRMGLPESPRWLERMGRRDEADDVMDKIERRVMREKNLVMLPPPPKTEYEIESGVSPISLLLSRAYLRRTMSAWGIELLQGFGAYGFATFVPFFLYSRGYSIVHALTYTAVIQIAYPVGCLVSVYITDKIQRKWGMAFAYVLNMIFGLCFLLADSTYMIVLFGFLTEAMIFINGPLLHTYEAEIYPTGIRARGAGISFALSRLGGFFAPLVASFLLGIGAGHSWLIGIGAAAWFACALVAAIVAVDTTNISLEDLEVKH</sequence>
<feature type="transmembrane region" description="Helical" evidence="7">
    <location>
        <begin position="89"/>
        <end position="107"/>
    </location>
</feature>
<protein>
    <submittedName>
        <fullName evidence="9">MFS transporter</fullName>
    </submittedName>
</protein>
<keyword evidence="10" id="KW-1185">Reference proteome</keyword>
<feature type="domain" description="Major facilitator superfamily (MFS) profile" evidence="8">
    <location>
        <begin position="25"/>
        <end position="445"/>
    </location>
</feature>
<feature type="transmembrane region" description="Helical" evidence="7">
    <location>
        <begin position="63"/>
        <end position="82"/>
    </location>
</feature>
<accession>A0ABW9AM28</accession>
<dbReference type="CDD" id="cd17316">
    <property type="entry name" value="MFS_SV2_like"/>
    <property type="match status" value="1"/>
</dbReference>
<feature type="transmembrane region" description="Helical" evidence="7">
    <location>
        <begin position="183"/>
        <end position="202"/>
    </location>
</feature>
<name>A0ABW9AM28_9BURK</name>
<evidence type="ECO:0000259" key="8">
    <source>
        <dbReference type="PROSITE" id="PS50850"/>
    </source>
</evidence>
<reference evidence="9 10" key="1">
    <citation type="journal article" date="2024" name="Chem. Sci.">
        <title>Discovery of megapolipeptins by genome mining of a Burkholderiales bacteria collection.</title>
        <authorList>
            <person name="Paulo B.S."/>
            <person name="Recchia M.J.J."/>
            <person name="Lee S."/>
            <person name="Fergusson C.H."/>
            <person name="Romanowski S.B."/>
            <person name="Hernandez A."/>
            <person name="Krull N."/>
            <person name="Liu D.Y."/>
            <person name="Cavanagh H."/>
            <person name="Bos A."/>
            <person name="Gray C.A."/>
            <person name="Murphy B.T."/>
            <person name="Linington R.G."/>
            <person name="Eustaquio A.S."/>
        </authorList>
    </citation>
    <scope>NUCLEOTIDE SEQUENCE [LARGE SCALE GENOMIC DNA]</scope>
    <source>
        <strain evidence="9 10">RL17-350-BIC-A</strain>
    </source>
</reference>
<evidence type="ECO:0000256" key="6">
    <source>
        <dbReference type="ARBA" id="ARBA00023136"/>
    </source>
</evidence>
<feature type="transmembrane region" description="Helical" evidence="7">
    <location>
        <begin position="21"/>
        <end position="43"/>
    </location>
</feature>
<evidence type="ECO:0000256" key="4">
    <source>
        <dbReference type="ARBA" id="ARBA00022692"/>
    </source>
</evidence>
<feature type="transmembrane region" description="Helical" evidence="7">
    <location>
        <begin position="271"/>
        <end position="293"/>
    </location>
</feature>
<proteinExistence type="inferred from homology"/>
<feature type="transmembrane region" description="Helical" evidence="7">
    <location>
        <begin position="331"/>
        <end position="350"/>
    </location>
</feature>
<dbReference type="SUPFAM" id="SSF103473">
    <property type="entry name" value="MFS general substrate transporter"/>
    <property type="match status" value="1"/>
</dbReference>
<organism evidence="9 10">
    <name type="scientific">Paraburkholderia dipogonis</name>
    <dbReference type="NCBI Taxonomy" id="1211383"/>
    <lineage>
        <taxon>Bacteria</taxon>
        <taxon>Pseudomonadati</taxon>
        <taxon>Pseudomonadota</taxon>
        <taxon>Betaproteobacteria</taxon>
        <taxon>Burkholderiales</taxon>
        <taxon>Burkholderiaceae</taxon>
        <taxon>Paraburkholderia</taxon>
    </lineage>
</organism>
<evidence type="ECO:0000256" key="7">
    <source>
        <dbReference type="SAM" id="Phobius"/>
    </source>
</evidence>
<dbReference type="PROSITE" id="PS50850">
    <property type="entry name" value="MFS"/>
    <property type="match status" value="1"/>
</dbReference>
<dbReference type="RefSeq" id="WP_408176658.1">
    <property type="nucleotide sequence ID" value="NZ_JAQQEZ010000005.1"/>
</dbReference>
<keyword evidence="3" id="KW-0813">Transport</keyword>
<feature type="transmembrane region" description="Helical" evidence="7">
    <location>
        <begin position="396"/>
        <end position="415"/>
    </location>
</feature>
<comment type="similarity">
    <text evidence="2">Belongs to the major facilitator superfamily. Sugar transporter (TC 2.A.1.1) family.</text>
</comment>
<evidence type="ECO:0000313" key="9">
    <source>
        <dbReference type="EMBL" id="MFM0001199.1"/>
    </source>
</evidence>